<evidence type="ECO:0000313" key="3">
    <source>
        <dbReference type="Proteomes" id="UP000221165"/>
    </source>
</evidence>
<dbReference type="EMBL" id="MIGC01006624">
    <property type="protein sequence ID" value="PHJ16113.1"/>
    <property type="molecule type" value="Genomic_DNA"/>
</dbReference>
<evidence type="ECO:0000313" key="2">
    <source>
        <dbReference type="EMBL" id="PHJ16113.1"/>
    </source>
</evidence>
<evidence type="ECO:0000256" key="1">
    <source>
        <dbReference type="SAM" id="MobiDB-lite"/>
    </source>
</evidence>
<organism evidence="2 3">
    <name type="scientific">Cystoisospora suis</name>
    <dbReference type="NCBI Taxonomy" id="483139"/>
    <lineage>
        <taxon>Eukaryota</taxon>
        <taxon>Sar</taxon>
        <taxon>Alveolata</taxon>
        <taxon>Apicomplexa</taxon>
        <taxon>Conoidasida</taxon>
        <taxon>Coccidia</taxon>
        <taxon>Eucoccidiorida</taxon>
        <taxon>Eimeriorina</taxon>
        <taxon>Sarcocystidae</taxon>
        <taxon>Cystoisospora</taxon>
    </lineage>
</organism>
<feature type="compositionally biased region" description="Low complexity" evidence="1">
    <location>
        <begin position="38"/>
        <end position="50"/>
    </location>
</feature>
<gene>
    <name evidence="2" type="ORF">CSUI_010074</name>
</gene>
<comment type="caution">
    <text evidence="2">The sequence shown here is derived from an EMBL/GenBank/DDBJ whole genome shotgun (WGS) entry which is preliminary data.</text>
</comment>
<dbReference type="VEuPathDB" id="ToxoDB:CSUI_010074"/>
<keyword evidence="3" id="KW-1185">Reference proteome</keyword>
<dbReference type="Proteomes" id="UP000221165">
    <property type="component" value="Unassembled WGS sequence"/>
</dbReference>
<dbReference type="GeneID" id="94433391"/>
<protein>
    <submittedName>
        <fullName evidence="2">Uncharacterized protein</fullName>
    </submittedName>
</protein>
<name>A0A2C6KI96_9APIC</name>
<feature type="region of interest" description="Disordered" evidence="1">
    <location>
        <begin position="22"/>
        <end position="53"/>
    </location>
</feature>
<accession>A0A2C6KI96</accession>
<sequence>MCRLIYGEKQELEFEKHLLVMSEREGEEEGQHERRESSSSLLPSPGVSSPFDIRCVDSRERKRKCFQEEERSKIIRDSLAYESKSQKKRRTKETIKRGKRLENVTAQLEILDKLREGFMMDTNLINIQRGEEGGKGERRESAEFMPMFRFSSETVMRARYLQNLYDWRFVLLSQENVERRLERDKNAWLSRRLSQCHSLFPLPSCLKSSSSSSSFLFSKDFFLSPRQTPNSSPSLSSSSSLRDQMRAVRNEAFKQLQNQLHFLFSLPE</sequence>
<reference evidence="2 3" key="1">
    <citation type="journal article" date="2017" name="Int. J. Parasitol.">
        <title>The genome of the protozoan parasite Cystoisospora suis and a reverse vaccinology approach to identify vaccine candidates.</title>
        <authorList>
            <person name="Palmieri N."/>
            <person name="Shrestha A."/>
            <person name="Ruttkowski B."/>
            <person name="Beck T."/>
            <person name="Vogl C."/>
            <person name="Tomley F."/>
            <person name="Blake D.P."/>
            <person name="Joachim A."/>
        </authorList>
    </citation>
    <scope>NUCLEOTIDE SEQUENCE [LARGE SCALE GENOMIC DNA]</scope>
    <source>
        <strain evidence="2 3">Wien I</strain>
    </source>
</reference>
<dbReference type="AlphaFoldDB" id="A0A2C6KI96"/>
<dbReference type="RefSeq" id="XP_067917844.1">
    <property type="nucleotide sequence ID" value="XM_068070180.1"/>
</dbReference>
<feature type="compositionally biased region" description="Basic and acidic residues" evidence="1">
    <location>
        <begin position="22"/>
        <end position="37"/>
    </location>
</feature>
<proteinExistence type="predicted"/>